<keyword evidence="2" id="KW-1185">Reference proteome</keyword>
<sequence>MKKIKDNIEAVVSLDVSKTNRQLKLPGEAVKALKEKYEEKQPHVRIEFDDIRDVPNVWVDGKLIGGVDDTPLVSLKIDWNTDTAKEEHKEFGIEYLDMESHQRKSFSEGSFM</sequence>
<reference evidence="1 2" key="1">
    <citation type="submission" date="2019-06" db="EMBL/GenBank/DDBJ databases">
        <title>Genome analyses of bacteria isolated from kimchi.</title>
        <authorList>
            <person name="Lee S."/>
            <person name="Ahn S."/>
            <person name="Roh S."/>
        </authorList>
    </citation>
    <scope>NUCLEOTIDE SEQUENCE [LARGE SCALE GENOMIC DNA]</scope>
    <source>
        <strain evidence="1 2">CBA3625</strain>
    </source>
</reference>
<dbReference type="GeneID" id="66531640"/>
<organism evidence="1 2">
    <name type="scientific">Leuconostoc lactis</name>
    <dbReference type="NCBI Taxonomy" id="1246"/>
    <lineage>
        <taxon>Bacteria</taxon>
        <taxon>Bacillati</taxon>
        <taxon>Bacillota</taxon>
        <taxon>Bacilli</taxon>
        <taxon>Lactobacillales</taxon>
        <taxon>Lactobacillaceae</taxon>
        <taxon>Leuconostoc</taxon>
    </lineage>
</organism>
<accession>A0AAP9EDQ3</accession>
<evidence type="ECO:0000313" key="2">
    <source>
        <dbReference type="Proteomes" id="UP000321298"/>
    </source>
</evidence>
<proteinExistence type="predicted"/>
<dbReference type="Proteomes" id="UP000321298">
    <property type="component" value="Chromosome"/>
</dbReference>
<evidence type="ECO:0000313" key="1">
    <source>
        <dbReference type="EMBL" id="QEA44146.1"/>
    </source>
</evidence>
<gene>
    <name evidence="1" type="ORF">FGL83_05485</name>
</gene>
<protein>
    <submittedName>
        <fullName evidence="1">Uncharacterized protein</fullName>
    </submittedName>
</protein>
<dbReference type="AlphaFoldDB" id="A0AAP9EDQ3"/>
<dbReference type="EMBL" id="CP042387">
    <property type="protein sequence ID" value="QEA44146.1"/>
    <property type="molecule type" value="Genomic_DNA"/>
</dbReference>
<name>A0AAP9EDQ3_LEULA</name>
<dbReference type="RefSeq" id="WP_147001057.1">
    <property type="nucleotide sequence ID" value="NZ_CP042387.1"/>
</dbReference>